<accession>U6GYX1</accession>
<feature type="non-terminal residue" evidence="2">
    <location>
        <position position="1"/>
    </location>
</feature>
<reference evidence="2" key="2">
    <citation type="submission" date="2013-10" db="EMBL/GenBank/DDBJ databases">
        <authorList>
            <person name="Aslett M."/>
        </authorList>
    </citation>
    <scope>NUCLEOTIDE SEQUENCE</scope>
    <source>
        <strain evidence="2">Houghton</strain>
    </source>
</reference>
<dbReference type="OrthoDB" id="5981550at2759"/>
<name>U6GYX1_EIMAC</name>
<dbReference type="GeneID" id="25272314"/>
<evidence type="ECO:0000313" key="3">
    <source>
        <dbReference type="Proteomes" id="UP000018050"/>
    </source>
</evidence>
<sequence>AAQLQEINQILWQAEVDIENIEDMLIRLQQPNAFGSVAVSDALANLNQLLHGQVRSWGDQLASLLEGVLSSGPTSQMNRAASVSSDCSLDTDFP</sequence>
<dbReference type="RefSeq" id="XP_013247191.1">
    <property type="nucleotide sequence ID" value="XM_013391737.1"/>
</dbReference>
<reference evidence="2" key="1">
    <citation type="submission" date="2013-10" db="EMBL/GenBank/DDBJ databases">
        <title>Genomic analysis of the causative agents of coccidiosis in chickens.</title>
        <authorList>
            <person name="Reid A.J."/>
            <person name="Blake D."/>
            <person name="Billington K."/>
            <person name="Browne H."/>
            <person name="Dunn M."/>
            <person name="Hung S."/>
            <person name="Kawahara F."/>
            <person name="Miranda-Saavedra D."/>
            <person name="Mourier T."/>
            <person name="Nagra H."/>
            <person name="Otto T.D."/>
            <person name="Rawlings N."/>
            <person name="Sanchez A."/>
            <person name="Sanders M."/>
            <person name="Subramaniam C."/>
            <person name="Tay Y."/>
            <person name="Dear P."/>
            <person name="Doerig C."/>
            <person name="Gruber A."/>
            <person name="Parkinson J."/>
            <person name="Shirley M."/>
            <person name="Wan K.L."/>
            <person name="Berriman M."/>
            <person name="Tomley F."/>
            <person name="Pain A."/>
        </authorList>
    </citation>
    <scope>NUCLEOTIDE SEQUENCE</scope>
    <source>
        <strain evidence="2">Houghton</strain>
    </source>
</reference>
<organism evidence="2 3">
    <name type="scientific">Eimeria acervulina</name>
    <name type="common">Coccidian parasite</name>
    <dbReference type="NCBI Taxonomy" id="5801"/>
    <lineage>
        <taxon>Eukaryota</taxon>
        <taxon>Sar</taxon>
        <taxon>Alveolata</taxon>
        <taxon>Apicomplexa</taxon>
        <taxon>Conoidasida</taxon>
        <taxon>Coccidia</taxon>
        <taxon>Eucoccidiorida</taxon>
        <taxon>Eimeriorina</taxon>
        <taxon>Eimeriidae</taxon>
        <taxon>Eimeria</taxon>
    </lineage>
</organism>
<dbReference type="Proteomes" id="UP000018050">
    <property type="component" value="Unassembled WGS sequence"/>
</dbReference>
<feature type="compositionally biased region" description="Polar residues" evidence="1">
    <location>
        <begin position="73"/>
        <end position="88"/>
    </location>
</feature>
<dbReference type="EMBL" id="HG673474">
    <property type="protein sequence ID" value="CDI83719.1"/>
    <property type="molecule type" value="Genomic_DNA"/>
</dbReference>
<dbReference type="AlphaFoldDB" id="U6GYX1"/>
<evidence type="ECO:0000256" key="1">
    <source>
        <dbReference type="SAM" id="MobiDB-lite"/>
    </source>
</evidence>
<proteinExistence type="predicted"/>
<gene>
    <name evidence="2" type="ORF">EAH_00042440</name>
</gene>
<dbReference type="VEuPathDB" id="ToxoDB:EAH_00042440"/>
<evidence type="ECO:0000313" key="2">
    <source>
        <dbReference type="EMBL" id="CDI83719.1"/>
    </source>
</evidence>
<protein>
    <submittedName>
        <fullName evidence="2">Uncharacterized protein</fullName>
    </submittedName>
</protein>
<keyword evidence="3" id="KW-1185">Reference proteome</keyword>
<feature type="region of interest" description="Disordered" evidence="1">
    <location>
        <begin position="73"/>
        <end position="94"/>
    </location>
</feature>